<dbReference type="Pfam" id="PF08242">
    <property type="entry name" value="Methyltransf_12"/>
    <property type="match status" value="1"/>
</dbReference>
<sequence length="235" mass="27056">MKPLYTKGNAAKQWIFEELHEQFGDREGSVLDLCCGCGEIWQGFLEAHPRLTYHGIDFDRSAIVKAKKIFERFGKRVTFSFEDAQKTGQERADVVTAFSAIEHVYDREAFLKTVHTSLVSGGKAYLNYDVGHFRSHNLKERLMVPVSQFLAFIGIQGPYMKRVDDERFQRQAEQVGFKVIELRKHNMGALKGFMRGASDEAVQVWYDFEQQMGKLYTPKELDPLFLSTTIVLEKL</sequence>
<dbReference type="Proteomes" id="UP000231581">
    <property type="component" value="Unassembled WGS sequence"/>
</dbReference>
<dbReference type="CDD" id="cd02440">
    <property type="entry name" value="AdoMet_MTases"/>
    <property type="match status" value="1"/>
</dbReference>
<dbReference type="SUPFAM" id="SSF53335">
    <property type="entry name" value="S-adenosyl-L-methionine-dependent methyltransferases"/>
    <property type="match status" value="1"/>
</dbReference>
<accession>A0A2H0BUX2</accession>
<organism evidence="2 3">
    <name type="scientific">Candidatus Uhrbacteria bacterium CG22_combo_CG10-13_8_21_14_all_47_17</name>
    <dbReference type="NCBI Taxonomy" id="1975041"/>
    <lineage>
        <taxon>Bacteria</taxon>
        <taxon>Candidatus Uhriibacteriota</taxon>
    </lineage>
</organism>
<evidence type="ECO:0000313" key="3">
    <source>
        <dbReference type="Proteomes" id="UP000231581"/>
    </source>
</evidence>
<protein>
    <recommendedName>
        <fullName evidence="1">Methyltransferase type 12 domain-containing protein</fullName>
    </recommendedName>
</protein>
<proteinExistence type="predicted"/>
<gene>
    <name evidence="2" type="ORF">COX00_01005</name>
</gene>
<reference evidence="2 3" key="1">
    <citation type="submission" date="2017-09" db="EMBL/GenBank/DDBJ databases">
        <title>Depth-based differentiation of microbial function through sediment-hosted aquifers and enrichment of novel symbionts in the deep terrestrial subsurface.</title>
        <authorList>
            <person name="Probst A.J."/>
            <person name="Ladd B."/>
            <person name="Jarett J.K."/>
            <person name="Geller-Mcgrath D.E."/>
            <person name="Sieber C.M."/>
            <person name="Emerson J.B."/>
            <person name="Anantharaman K."/>
            <person name="Thomas B.C."/>
            <person name="Malmstrom R."/>
            <person name="Stieglmeier M."/>
            <person name="Klingl A."/>
            <person name="Woyke T."/>
            <person name="Ryan C.M."/>
            <person name="Banfield J.F."/>
        </authorList>
    </citation>
    <scope>NUCLEOTIDE SEQUENCE [LARGE SCALE GENOMIC DNA]</scope>
    <source>
        <strain evidence="2">CG22_combo_CG10-13_8_21_14_all_47_17</strain>
    </source>
</reference>
<dbReference type="EMBL" id="PCSZ01000023">
    <property type="protein sequence ID" value="PIP60850.1"/>
    <property type="molecule type" value="Genomic_DNA"/>
</dbReference>
<name>A0A2H0BUX2_9BACT</name>
<dbReference type="InterPro" id="IPR029063">
    <property type="entry name" value="SAM-dependent_MTases_sf"/>
</dbReference>
<evidence type="ECO:0000313" key="2">
    <source>
        <dbReference type="EMBL" id="PIP60850.1"/>
    </source>
</evidence>
<dbReference type="InterPro" id="IPR013217">
    <property type="entry name" value="Methyltransf_12"/>
</dbReference>
<comment type="caution">
    <text evidence="2">The sequence shown here is derived from an EMBL/GenBank/DDBJ whole genome shotgun (WGS) entry which is preliminary data.</text>
</comment>
<dbReference type="Gene3D" id="3.40.50.150">
    <property type="entry name" value="Vaccinia Virus protein VP39"/>
    <property type="match status" value="1"/>
</dbReference>
<dbReference type="AlphaFoldDB" id="A0A2H0BUX2"/>
<evidence type="ECO:0000259" key="1">
    <source>
        <dbReference type="Pfam" id="PF08242"/>
    </source>
</evidence>
<feature type="domain" description="Methyltransferase type 12" evidence="1">
    <location>
        <begin position="31"/>
        <end position="123"/>
    </location>
</feature>